<feature type="signal peptide" evidence="2">
    <location>
        <begin position="1"/>
        <end position="35"/>
    </location>
</feature>
<dbReference type="EMBL" id="HBEG01015471">
    <property type="protein sequence ID" value="CAD8354016.1"/>
    <property type="molecule type" value="Transcribed_RNA"/>
</dbReference>
<accession>A0A6T8U851</accession>
<feature type="region of interest" description="Disordered" evidence="1">
    <location>
        <begin position="425"/>
        <end position="454"/>
    </location>
</feature>
<evidence type="ECO:0000256" key="2">
    <source>
        <dbReference type="SAM" id="SignalP"/>
    </source>
</evidence>
<organism evidence="4">
    <name type="scientific">Pyrodinium bahamense</name>
    <dbReference type="NCBI Taxonomy" id="73915"/>
    <lineage>
        <taxon>Eukaryota</taxon>
        <taxon>Sar</taxon>
        <taxon>Alveolata</taxon>
        <taxon>Dinophyceae</taxon>
        <taxon>Gonyaulacales</taxon>
        <taxon>Pyrocystaceae</taxon>
        <taxon>Pyrodinium</taxon>
    </lineage>
</organism>
<keyword evidence="2" id="KW-0732">Signal</keyword>
<name>A0A6T8U851_9DINO</name>
<evidence type="ECO:0000313" key="3">
    <source>
        <dbReference type="EMBL" id="CAD8354016.1"/>
    </source>
</evidence>
<evidence type="ECO:0000256" key="1">
    <source>
        <dbReference type="SAM" id="MobiDB-lite"/>
    </source>
</evidence>
<evidence type="ECO:0000313" key="4">
    <source>
        <dbReference type="EMBL" id="CAD8354019.1"/>
    </source>
</evidence>
<dbReference type="EMBL" id="HBEG01015474">
    <property type="protein sequence ID" value="CAD8354019.1"/>
    <property type="molecule type" value="Transcribed_RNA"/>
</dbReference>
<reference evidence="4" key="1">
    <citation type="submission" date="2021-01" db="EMBL/GenBank/DDBJ databases">
        <authorList>
            <person name="Corre E."/>
            <person name="Pelletier E."/>
            <person name="Niang G."/>
            <person name="Scheremetjew M."/>
            <person name="Finn R."/>
            <person name="Kale V."/>
            <person name="Holt S."/>
            <person name="Cochrane G."/>
            <person name="Meng A."/>
            <person name="Brown T."/>
            <person name="Cohen L."/>
        </authorList>
    </citation>
    <scope>NUCLEOTIDE SEQUENCE</scope>
    <source>
        <strain evidence="4">Pbaha01</strain>
    </source>
</reference>
<sequence>MAAAQPMRSAPLLPVALLAAGAWLLCSLVAGPAEPRAFVGAPPAARAGATALRGFKEDFEAWRAALSPEEQQLVQQQAQGEFNKKFRKSDEFKQDLPEEKVQSFAKILGKFFEAEAEDYKKEAEAKTPDYEGLIKKAGEKKMDFSLKNKIVEVNRDADRRYHFASMKIRQAEEKGEMFPQSSPMQEKWAIQNNDTESHEKNLQVLEFIKKAKDDPSCPPDAKPYMEQWVAQGVPPVGENFELMLPQVLVNQLHTMRQILKKGLEEYGQNKTQEEVDAFIKEKVPEIGARTIKHFTDKYVAARDEVEKDVETMKAFFRSQKDMPGKTKADVLKEIWAELPKHTDKPVPPLDEEMLAELAEEPAIIEGEFKHSWGTADVLYKSEAIDAFGMKYLLGVFETKEEAQKAFADWNAEYEKARVEMKAEMEQWGKQEQARLDRDTSGQERIKKVLEEARR</sequence>
<feature type="chain" id="PRO_5035676900" evidence="2">
    <location>
        <begin position="36"/>
        <end position="454"/>
    </location>
</feature>
<protein>
    <submittedName>
        <fullName evidence="4">Uncharacterized protein</fullName>
    </submittedName>
</protein>
<proteinExistence type="predicted"/>
<dbReference type="AlphaFoldDB" id="A0A6T8U851"/>
<gene>
    <name evidence="3" type="ORF">PBAH0796_LOCUS9383</name>
    <name evidence="4" type="ORF">PBAH0796_LOCUS9386</name>
</gene>